<keyword evidence="1" id="KW-0067">ATP-binding</keyword>
<accession>A0A0S7EAB4</accession>
<dbReference type="eggNOG" id="COG3911">
    <property type="taxonomic scope" value="Bacteria"/>
</dbReference>
<dbReference type="InterPro" id="IPR027417">
    <property type="entry name" value="P-loop_NTPase"/>
</dbReference>
<dbReference type="RefSeq" id="WP_039330304.1">
    <property type="nucleotide sequence ID" value="NZ_BCMQ01000011.1"/>
</dbReference>
<dbReference type="Proteomes" id="UP000069030">
    <property type="component" value="Chromosome"/>
</dbReference>
<sequence length="188" mass="21556">MNIPPFYIFTGGPGSGKTTLLHALEAQGYTVMPEVGRAIIQREQALGSDVLPWENKQLFYEAMLSQSVYDYEHCITDEVILWDRGILDSIGYAVLEGLDISEAQHSIASSLPYMPTVFILPPWGEIYTQDKERKQDMEVARATYETMKTTYQRYGYTLIEVPKGTVDERVTFVMNQLKKEENERNNRD</sequence>
<dbReference type="EMBL" id="CP013690">
    <property type="protein sequence ID" value="ALU27550.1"/>
    <property type="molecule type" value="Genomic_DNA"/>
</dbReference>
<gene>
    <name evidence="1" type="ORF">AS202_15990</name>
</gene>
<dbReference type="SUPFAM" id="SSF52540">
    <property type="entry name" value="P-loop containing nucleoside triphosphate hydrolases"/>
    <property type="match status" value="1"/>
</dbReference>
<dbReference type="KEGG" id="mod:AS202_15990"/>
<name>A0A0S7EAB4_9FLAO</name>
<proteinExistence type="predicted"/>
<protein>
    <submittedName>
        <fullName evidence="1">ATP-binding protein</fullName>
    </submittedName>
</protein>
<reference evidence="1 2" key="1">
    <citation type="journal article" date="2016" name="J. Zhejiang Univ. Sci. B">
        <title>Antibiotic resistance mechanisms of Myroides sp.</title>
        <authorList>
            <person name="Hu S."/>
            <person name="Yuan S."/>
            <person name="Qu H."/>
            <person name="Jiang T."/>
            <person name="Zhou Y."/>
            <person name="Wang M."/>
            <person name="Ming D."/>
        </authorList>
    </citation>
    <scope>NUCLEOTIDE SEQUENCE [LARGE SCALE GENOMIC DNA]</scope>
    <source>
        <strain evidence="1 2">PR63039</strain>
    </source>
</reference>
<evidence type="ECO:0000313" key="2">
    <source>
        <dbReference type="Proteomes" id="UP000069030"/>
    </source>
</evidence>
<organism evidence="1 2">
    <name type="scientific">Myroides odoratimimus</name>
    <dbReference type="NCBI Taxonomy" id="76832"/>
    <lineage>
        <taxon>Bacteria</taxon>
        <taxon>Pseudomonadati</taxon>
        <taxon>Bacteroidota</taxon>
        <taxon>Flavobacteriia</taxon>
        <taxon>Flavobacteriales</taxon>
        <taxon>Flavobacteriaceae</taxon>
        <taxon>Myroides</taxon>
    </lineage>
</organism>
<dbReference type="GO" id="GO:0005524">
    <property type="term" value="F:ATP binding"/>
    <property type="evidence" value="ECO:0007669"/>
    <property type="project" value="UniProtKB-KW"/>
</dbReference>
<dbReference type="Gene3D" id="3.40.50.300">
    <property type="entry name" value="P-loop containing nucleotide triphosphate hydrolases"/>
    <property type="match status" value="1"/>
</dbReference>
<evidence type="ECO:0000313" key="1">
    <source>
        <dbReference type="EMBL" id="ALU27550.1"/>
    </source>
</evidence>
<dbReference type="AlphaFoldDB" id="A0A0S7EAB4"/>
<dbReference type="Pfam" id="PF13521">
    <property type="entry name" value="AAA_28"/>
    <property type="match status" value="1"/>
</dbReference>
<dbReference type="InterPro" id="IPR038727">
    <property type="entry name" value="NadR/Ttd14_AAA_dom"/>
</dbReference>
<keyword evidence="1" id="KW-0547">Nucleotide-binding</keyword>